<evidence type="ECO:0000313" key="4">
    <source>
        <dbReference type="Proteomes" id="UP000800092"/>
    </source>
</evidence>
<gene>
    <name evidence="3" type="ORF">EV356DRAFT_507472</name>
</gene>
<sequence length="110" mass="12639">MTFWRPIHGPNRDWPLALCDAQTVNVNLDGEVSDYVTPFKSREHCVLYHRENHRWYYLSDQEIGEGLLFRQYDSGLGNGSGTPHASFMNPNGTGTEARHSVEARLVVFWD</sequence>
<dbReference type="InterPro" id="IPR044053">
    <property type="entry name" value="AsaB-like"/>
</dbReference>
<evidence type="ECO:0000256" key="1">
    <source>
        <dbReference type="ARBA" id="ARBA00023002"/>
    </source>
</evidence>
<dbReference type="NCBIfam" id="NF041278">
    <property type="entry name" value="CmcJ_NvfI_EfuI"/>
    <property type="match status" value="1"/>
</dbReference>
<comment type="similarity">
    <text evidence="2">Belongs to the asaB hydroxylase/desaturase family.</text>
</comment>
<keyword evidence="1" id="KW-0560">Oxidoreductase</keyword>
<organism evidence="3 4">
    <name type="scientific">Viridothelium virens</name>
    <name type="common">Speckled blister lichen</name>
    <name type="synonym">Trypethelium virens</name>
    <dbReference type="NCBI Taxonomy" id="1048519"/>
    <lineage>
        <taxon>Eukaryota</taxon>
        <taxon>Fungi</taxon>
        <taxon>Dikarya</taxon>
        <taxon>Ascomycota</taxon>
        <taxon>Pezizomycotina</taxon>
        <taxon>Dothideomycetes</taxon>
        <taxon>Dothideomycetes incertae sedis</taxon>
        <taxon>Trypetheliales</taxon>
        <taxon>Trypetheliaceae</taxon>
        <taxon>Viridothelium</taxon>
    </lineage>
</organism>
<dbReference type="GO" id="GO:0016491">
    <property type="term" value="F:oxidoreductase activity"/>
    <property type="evidence" value="ECO:0007669"/>
    <property type="project" value="UniProtKB-KW"/>
</dbReference>
<reference evidence="3" key="1">
    <citation type="journal article" date="2020" name="Stud. Mycol.">
        <title>101 Dothideomycetes genomes: a test case for predicting lifestyles and emergence of pathogens.</title>
        <authorList>
            <person name="Haridas S."/>
            <person name="Albert R."/>
            <person name="Binder M."/>
            <person name="Bloem J."/>
            <person name="Labutti K."/>
            <person name="Salamov A."/>
            <person name="Andreopoulos B."/>
            <person name="Baker S."/>
            <person name="Barry K."/>
            <person name="Bills G."/>
            <person name="Bluhm B."/>
            <person name="Cannon C."/>
            <person name="Castanera R."/>
            <person name="Culley D."/>
            <person name="Daum C."/>
            <person name="Ezra D."/>
            <person name="Gonzalez J."/>
            <person name="Henrissat B."/>
            <person name="Kuo A."/>
            <person name="Liang C."/>
            <person name="Lipzen A."/>
            <person name="Lutzoni F."/>
            <person name="Magnuson J."/>
            <person name="Mondo S."/>
            <person name="Nolan M."/>
            <person name="Ohm R."/>
            <person name="Pangilinan J."/>
            <person name="Park H.-J."/>
            <person name="Ramirez L."/>
            <person name="Alfaro M."/>
            <person name="Sun H."/>
            <person name="Tritt A."/>
            <person name="Yoshinaga Y."/>
            <person name="Zwiers L.-H."/>
            <person name="Turgeon B."/>
            <person name="Goodwin S."/>
            <person name="Spatafora J."/>
            <person name="Crous P."/>
            <person name="Grigoriev I."/>
        </authorList>
    </citation>
    <scope>NUCLEOTIDE SEQUENCE</scope>
    <source>
        <strain evidence="3">Tuck. ex Michener</strain>
    </source>
</reference>
<dbReference type="OrthoDB" id="412788at2759"/>
<dbReference type="PANTHER" id="PTHR34598:SF3">
    <property type="entry name" value="OXIDOREDUCTASE AN1597"/>
    <property type="match status" value="1"/>
</dbReference>
<keyword evidence="4" id="KW-1185">Reference proteome</keyword>
<evidence type="ECO:0000313" key="3">
    <source>
        <dbReference type="EMBL" id="KAF2238371.1"/>
    </source>
</evidence>
<name>A0A6A6HK77_VIRVR</name>
<proteinExistence type="inferred from homology"/>
<dbReference type="PANTHER" id="PTHR34598">
    <property type="entry name" value="BLL6449 PROTEIN"/>
    <property type="match status" value="1"/>
</dbReference>
<dbReference type="AlphaFoldDB" id="A0A6A6HK77"/>
<dbReference type="EMBL" id="ML991776">
    <property type="protein sequence ID" value="KAF2238371.1"/>
    <property type="molecule type" value="Genomic_DNA"/>
</dbReference>
<accession>A0A6A6HK77</accession>
<protein>
    <submittedName>
        <fullName evidence="3">Uncharacterized protein</fullName>
    </submittedName>
</protein>
<dbReference type="Proteomes" id="UP000800092">
    <property type="component" value="Unassembled WGS sequence"/>
</dbReference>
<evidence type="ECO:0000256" key="2">
    <source>
        <dbReference type="ARBA" id="ARBA00023604"/>
    </source>
</evidence>